<keyword evidence="1" id="KW-1133">Transmembrane helix</keyword>
<dbReference type="Proteomes" id="UP000236846">
    <property type="component" value="Unassembled WGS sequence"/>
</dbReference>
<reference evidence="2 3" key="1">
    <citation type="submission" date="2017-09" db="EMBL/GenBank/DDBJ databases">
        <title>Depth-based differentiation of microbial function through sediment-hosted aquifers and enrichment of novel symbionts in the deep terrestrial subsurface.</title>
        <authorList>
            <person name="Probst A.J."/>
            <person name="Ladd B."/>
            <person name="Jarett J.K."/>
            <person name="Geller-Mcgrath D.E."/>
            <person name="Sieber C.M."/>
            <person name="Emerson J.B."/>
            <person name="Anantharaman K."/>
            <person name="Thomas B.C."/>
            <person name="Malmstrom R."/>
            <person name="Stieglmeier M."/>
            <person name="Klingl A."/>
            <person name="Woyke T."/>
            <person name="Ryan C.M."/>
            <person name="Banfield J.F."/>
        </authorList>
    </citation>
    <scope>NUCLEOTIDE SEQUENCE [LARGE SCALE GENOMIC DNA]</scope>
    <source>
        <strain evidence="2">CG11_big_fil_rev_8_21_14_0_20_43_10</strain>
    </source>
</reference>
<proteinExistence type="predicted"/>
<feature type="transmembrane region" description="Helical" evidence="1">
    <location>
        <begin position="20"/>
        <end position="38"/>
    </location>
</feature>
<evidence type="ECO:0000313" key="3">
    <source>
        <dbReference type="Proteomes" id="UP000236846"/>
    </source>
</evidence>
<accession>A0A2H0PY26</accession>
<protein>
    <submittedName>
        <fullName evidence="2">Uncharacterized protein</fullName>
    </submittedName>
</protein>
<comment type="caution">
    <text evidence="2">The sequence shown here is derived from an EMBL/GenBank/DDBJ whole genome shotgun (WGS) entry which is preliminary data.</text>
</comment>
<sequence>MAEPQGSFFTYKQDTQRTALIGVCISVVFLFGIIFLYAKTGAVTRDALALRQQLVSSNQVFNQLAALQAQSQKAKVLEQRFNAIFPDNESVLQITSQLDQLARKNKVQQTFSFGAEYAGDAHTPKDIGFNLIAQSSLSDFVRYIQLIEQSPFFLDFGAIEISKTDSGYQANTAGRIYTR</sequence>
<gene>
    <name evidence="2" type="ORF">COV41_00500</name>
</gene>
<name>A0A2H0PY26_9BACT</name>
<evidence type="ECO:0000256" key="1">
    <source>
        <dbReference type="SAM" id="Phobius"/>
    </source>
</evidence>
<dbReference type="AlphaFoldDB" id="A0A2H0PY26"/>
<keyword evidence="1" id="KW-0812">Transmembrane</keyword>
<organism evidence="2 3">
    <name type="scientific">Candidatus Brennerbacteria bacterium CG11_big_fil_rev_8_21_14_0_20_43_10</name>
    <dbReference type="NCBI Taxonomy" id="1974523"/>
    <lineage>
        <taxon>Bacteria</taxon>
        <taxon>Candidatus Brenneribacteriota</taxon>
    </lineage>
</organism>
<evidence type="ECO:0000313" key="2">
    <source>
        <dbReference type="EMBL" id="PIR26887.1"/>
    </source>
</evidence>
<dbReference type="EMBL" id="PCXE01000010">
    <property type="protein sequence ID" value="PIR26887.1"/>
    <property type="molecule type" value="Genomic_DNA"/>
</dbReference>
<keyword evidence="1" id="KW-0472">Membrane</keyword>